<evidence type="ECO:0008006" key="3">
    <source>
        <dbReference type="Google" id="ProtNLM"/>
    </source>
</evidence>
<dbReference type="RefSeq" id="WP_089516658.1">
    <property type="nucleotide sequence ID" value="NZ_NJGG01000003.1"/>
</dbReference>
<dbReference type="InterPro" id="IPR021710">
    <property type="entry name" value="DUF3293"/>
</dbReference>
<reference evidence="1 2" key="1">
    <citation type="submission" date="2017-06" db="EMBL/GenBank/DDBJ databases">
        <title>Reclassification of a Polynucleobacter cosmopolitanus strain isolated from tropical Lake Victoria as Polynucleobacter victoriensis comb. nov.</title>
        <authorList>
            <person name="Hahn M.W."/>
        </authorList>
    </citation>
    <scope>NUCLEOTIDE SEQUENCE [LARGE SCALE GENOMIC DNA]</scope>
    <source>
        <strain evidence="1 2">MWH-MoIso2</strain>
    </source>
</reference>
<dbReference type="OrthoDB" id="8548211at2"/>
<comment type="caution">
    <text evidence="1">The sequence shown here is derived from an EMBL/GenBank/DDBJ whole genome shotgun (WGS) entry which is preliminary data.</text>
</comment>
<keyword evidence="2" id="KW-1185">Reference proteome</keyword>
<dbReference type="EMBL" id="NJGG01000003">
    <property type="protein sequence ID" value="OXL14615.1"/>
    <property type="molecule type" value="Genomic_DNA"/>
</dbReference>
<organism evidence="1 2">
    <name type="scientific">Polynucleobacter cosmopolitanus</name>
    <dbReference type="NCBI Taxonomy" id="351345"/>
    <lineage>
        <taxon>Bacteria</taxon>
        <taxon>Pseudomonadati</taxon>
        <taxon>Pseudomonadota</taxon>
        <taxon>Betaproteobacteria</taxon>
        <taxon>Burkholderiales</taxon>
        <taxon>Burkholderiaceae</taxon>
        <taxon>Polynucleobacter</taxon>
    </lineage>
</organism>
<evidence type="ECO:0000313" key="1">
    <source>
        <dbReference type="EMBL" id="OXL14615.1"/>
    </source>
</evidence>
<evidence type="ECO:0000313" key="2">
    <source>
        <dbReference type="Proteomes" id="UP000215188"/>
    </source>
</evidence>
<sequence length="139" mass="16009">MNFQRIYQKAHYSVLVPSVSGQDIELGFRIDESNQQIEELLTKHQRSTACFITASNPNGQRIDEQKNEARMKELETFIQEKQLPYYFGQGGDPKGAWIEKSLLVVGIELGDADQLARHFEQNAIVWLQRGLAPALRWYI</sequence>
<proteinExistence type="predicted"/>
<protein>
    <recommendedName>
        <fullName evidence="3">DUF3293 domain-containing protein</fullName>
    </recommendedName>
</protein>
<accession>A0A229FRI2</accession>
<dbReference type="AlphaFoldDB" id="A0A229FRI2"/>
<dbReference type="Proteomes" id="UP000215188">
    <property type="component" value="Unassembled WGS sequence"/>
</dbReference>
<name>A0A229FRI2_9BURK</name>
<gene>
    <name evidence="1" type="ORF">AOC33_08930</name>
</gene>
<dbReference type="Pfam" id="PF11697">
    <property type="entry name" value="DUF3293"/>
    <property type="match status" value="1"/>
</dbReference>